<dbReference type="GO" id="GO:0016787">
    <property type="term" value="F:hydrolase activity"/>
    <property type="evidence" value="ECO:0007669"/>
    <property type="project" value="UniProtKB-KW"/>
</dbReference>
<dbReference type="CDD" id="cd05827">
    <property type="entry name" value="Sortase_C"/>
    <property type="match status" value="1"/>
</dbReference>
<dbReference type="InterPro" id="IPR023365">
    <property type="entry name" value="Sortase_dom-sf"/>
</dbReference>
<evidence type="ECO:0000256" key="1">
    <source>
        <dbReference type="ARBA" id="ARBA00022801"/>
    </source>
</evidence>
<keyword evidence="1" id="KW-0378">Hydrolase</keyword>
<sequence length="302" mass="32341">MDASAKPPTAGESAAGRSAAGKQRSPLSRLLTVLIVLALITGIGLIAYPIVSDLWNRTQQTKAVGAYVAKTKDISISRRKAMLKAARAYNKRLALAGEGRYKMTKAERHEYETLLDVTGTGIMGYLSIPKLGVELPIYHGTDESVLQIAIGHLPGTSLPVGGPGTHAAVSGHTGLPSAMLLTGLDRMKKGDTFSYTVLGITETYQVDRISVVKPTDLSKLAIVDGKDLGTIITCTPYGVNNHRLLVRGHRIPTPDKGSHGQDMPINKFVIGEWSLLGLILAMIIISLSIGTRRKKRRTIGGK</sequence>
<dbReference type="NCBIfam" id="NF033745">
    <property type="entry name" value="class_C_sortase"/>
    <property type="match status" value="1"/>
</dbReference>
<keyword evidence="6" id="KW-1185">Reference proteome</keyword>
<keyword evidence="4" id="KW-0472">Membrane</keyword>
<comment type="caution">
    <text evidence="5">The sequence shown here is derived from an EMBL/GenBank/DDBJ whole genome shotgun (WGS) entry which is preliminary data.</text>
</comment>
<evidence type="ECO:0000313" key="5">
    <source>
        <dbReference type="EMBL" id="EFG26627.1"/>
    </source>
</evidence>
<evidence type="ECO:0000256" key="2">
    <source>
        <dbReference type="PIRSR" id="PIRSR605754-1"/>
    </source>
</evidence>
<dbReference type="Gene3D" id="2.40.260.10">
    <property type="entry name" value="Sortase"/>
    <property type="match status" value="1"/>
</dbReference>
<feature type="active site" description="Acyl-thioester intermediate" evidence="2">
    <location>
        <position position="234"/>
    </location>
</feature>
<dbReference type="Pfam" id="PF04203">
    <property type="entry name" value="Sortase"/>
    <property type="match status" value="1"/>
</dbReference>
<feature type="region of interest" description="Disordered" evidence="3">
    <location>
        <begin position="1"/>
        <end position="20"/>
    </location>
</feature>
<proteinExistence type="predicted"/>
<organism evidence="5 6">
    <name type="scientific">Scardovia inopinata F0304</name>
    <dbReference type="NCBI Taxonomy" id="641146"/>
    <lineage>
        <taxon>Bacteria</taxon>
        <taxon>Bacillati</taxon>
        <taxon>Actinomycetota</taxon>
        <taxon>Actinomycetes</taxon>
        <taxon>Bifidobacteriales</taxon>
        <taxon>Bifidobacteriaceae</taxon>
        <taxon>Scardovia</taxon>
    </lineage>
</organism>
<evidence type="ECO:0000256" key="4">
    <source>
        <dbReference type="SAM" id="Phobius"/>
    </source>
</evidence>
<feature type="compositionally biased region" description="Low complexity" evidence="3">
    <location>
        <begin position="10"/>
        <end position="20"/>
    </location>
</feature>
<evidence type="ECO:0000313" key="6">
    <source>
        <dbReference type="Proteomes" id="UP000005777"/>
    </source>
</evidence>
<name>W5IIC5_SCAIO</name>
<dbReference type="SUPFAM" id="SSF63817">
    <property type="entry name" value="Sortase"/>
    <property type="match status" value="1"/>
</dbReference>
<dbReference type="InterPro" id="IPR042002">
    <property type="entry name" value="Sortase_C"/>
</dbReference>
<evidence type="ECO:0000256" key="3">
    <source>
        <dbReference type="SAM" id="MobiDB-lite"/>
    </source>
</evidence>
<protein>
    <submittedName>
        <fullName evidence="5">Sortase</fullName>
    </submittedName>
</protein>
<gene>
    <name evidence="5" type="ORF">HMPREF9020_00252</name>
</gene>
<dbReference type="NCBIfam" id="TIGR01076">
    <property type="entry name" value="sortase_fam"/>
    <property type="match status" value="1"/>
</dbReference>
<dbReference type="Proteomes" id="UP000005777">
    <property type="component" value="Unassembled WGS sequence"/>
</dbReference>
<feature type="transmembrane region" description="Helical" evidence="4">
    <location>
        <begin position="30"/>
        <end position="51"/>
    </location>
</feature>
<keyword evidence="4" id="KW-0812">Transmembrane</keyword>
<reference evidence="5 6" key="1">
    <citation type="submission" date="2012-01" db="EMBL/GenBank/DDBJ databases">
        <title>The Genome Sequence of Scardovia inopinata F0304.</title>
        <authorList>
            <consortium name="The Broad Institute Genome Sequencing Platform"/>
            <person name="Ward D."/>
            <person name="Earl A."/>
            <person name="Feldgarden M."/>
            <person name="Gevers D."/>
            <person name="Young S."/>
            <person name="Zeng Q."/>
            <person name="Koehrsen M."/>
            <person name="Alvarado L."/>
            <person name="Berlin A.M."/>
            <person name="Borenstein D."/>
            <person name="Chapman S.B."/>
            <person name="Chen Z."/>
            <person name="Engels R."/>
            <person name="Freedman E."/>
            <person name="Gellesch M."/>
            <person name="Goldberg J."/>
            <person name="Griggs A."/>
            <person name="Gujja S."/>
            <person name="Heilman E.R."/>
            <person name="Heiman D.I."/>
            <person name="Hepburn T.A."/>
            <person name="Howarth C."/>
            <person name="Jen D."/>
            <person name="Larson L."/>
            <person name="Mehta T."/>
            <person name="Park D."/>
            <person name="Pearson M."/>
            <person name="Richards J."/>
            <person name="Roberts A."/>
            <person name="Saif S."/>
            <person name="Shea T.D."/>
            <person name="Shenoy N."/>
            <person name="Sisk P."/>
            <person name="Stolte C."/>
            <person name="Sykes S.N."/>
            <person name="Walk T."/>
            <person name="White J."/>
            <person name="Yandava C."/>
            <person name="Izard J."/>
            <person name="Baranova O.V."/>
            <person name="Blanton J.M."/>
            <person name="Tanner A.C."/>
            <person name="Dewhirst F."/>
            <person name="Haas B."/>
            <person name="Nusbaum C."/>
            <person name="Birren B."/>
        </authorList>
    </citation>
    <scope>NUCLEOTIDE SEQUENCE [LARGE SCALE GENOMIC DNA]</scope>
    <source>
        <strain evidence="5 6">F0304</strain>
    </source>
</reference>
<feature type="transmembrane region" description="Helical" evidence="4">
    <location>
        <begin position="268"/>
        <end position="289"/>
    </location>
</feature>
<accession>W5IIC5</accession>
<dbReference type="RefSeq" id="WP_006292591.1">
    <property type="nucleotide sequence ID" value="NZ_GG770225.1"/>
</dbReference>
<dbReference type="AlphaFoldDB" id="W5IIC5"/>
<dbReference type="eggNOG" id="COG3764">
    <property type="taxonomic scope" value="Bacteria"/>
</dbReference>
<dbReference type="InterPro" id="IPR005754">
    <property type="entry name" value="Sortase"/>
</dbReference>
<dbReference type="HOGENOM" id="CLU_045680_1_1_11"/>
<dbReference type="EMBL" id="ADCX01000002">
    <property type="protein sequence ID" value="EFG26627.1"/>
    <property type="molecule type" value="Genomic_DNA"/>
</dbReference>
<keyword evidence="4" id="KW-1133">Transmembrane helix</keyword>
<feature type="active site" description="Proton donor/acceptor" evidence="2">
    <location>
        <position position="172"/>
    </location>
</feature>